<dbReference type="EMBL" id="JAUEPR010000058">
    <property type="protein sequence ID" value="KAK0470859.1"/>
    <property type="molecule type" value="Genomic_DNA"/>
</dbReference>
<accession>A0AA39NS53</accession>
<keyword evidence="2" id="KW-1185">Reference proteome</keyword>
<reference evidence="1" key="1">
    <citation type="submission" date="2023-06" db="EMBL/GenBank/DDBJ databases">
        <authorList>
            <consortium name="Lawrence Berkeley National Laboratory"/>
            <person name="Ahrendt S."/>
            <person name="Sahu N."/>
            <person name="Indic B."/>
            <person name="Wong-Bajracharya J."/>
            <person name="Merenyi Z."/>
            <person name="Ke H.-M."/>
            <person name="Monk M."/>
            <person name="Kocsube S."/>
            <person name="Drula E."/>
            <person name="Lipzen A."/>
            <person name="Balint B."/>
            <person name="Henrissat B."/>
            <person name="Andreopoulos B."/>
            <person name="Martin F.M."/>
            <person name="Harder C.B."/>
            <person name="Rigling D."/>
            <person name="Ford K.L."/>
            <person name="Foster G.D."/>
            <person name="Pangilinan J."/>
            <person name="Papanicolaou A."/>
            <person name="Barry K."/>
            <person name="LaButti K."/>
            <person name="Viragh M."/>
            <person name="Koriabine M."/>
            <person name="Yan M."/>
            <person name="Riley R."/>
            <person name="Champramary S."/>
            <person name="Plett K.L."/>
            <person name="Tsai I.J."/>
            <person name="Slot J."/>
            <person name="Sipos G."/>
            <person name="Plett J."/>
            <person name="Nagy L.G."/>
            <person name="Grigoriev I.V."/>
        </authorList>
    </citation>
    <scope>NUCLEOTIDE SEQUENCE</scope>
    <source>
        <strain evidence="1">ICMP 16352</strain>
    </source>
</reference>
<organism evidence="1 2">
    <name type="scientific">Armillaria novae-zelandiae</name>
    <dbReference type="NCBI Taxonomy" id="153914"/>
    <lineage>
        <taxon>Eukaryota</taxon>
        <taxon>Fungi</taxon>
        <taxon>Dikarya</taxon>
        <taxon>Basidiomycota</taxon>
        <taxon>Agaricomycotina</taxon>
        <taxon>Agaricomycetes</taxon>
        <taxon>Agaricomycetidae</taxon>
        <taxon>Agaricales</taxon>
        <taxon>Marasmiineae</taxon>
        <taxon>Physalacriaceae</taxon>
        <taxon>Armillaria</taxon>
    </lineage>
</organism>
<sequence length="179" mass="19139">MPARTTPGSRNIPQHRGLCNCRANAVQIHIYDHVDDVKSSSSASVGALNIGTPRVGGRARRSINIGAGVYQSVLEVGASNLSLRPTVELAGKAFTGEYEGGKIFGDDDKRLILISPFPSTVTKIYPSSRPSSISFALYDVETPPPTLMNDSTSVRLACAPEARKSSSAMEMQEGGWEDQ</sequence>
<evidence type="ECO:0000313" key="2">
    <source>
        <dbReference type="Proteomes" id="UP001175227"/>
    </source>
</evidence>
<dbReference type="AlphaFoldDB" id="A0AA39NS53"/>
<comment type="caution">
    <text evidence="1">The sequence shown here is derived from an EMBL/GenBank/DDBJ whole genome shotgun (WGS) entry which is preliminary data.</text>
</comment>
<proteinExistence type="predicted"/>
<protein>
    <submittedName>
        <fullName evidence="1">Uncharacterized protein</fullName>
    </submittedName>
</protein>
<gene>
    <name evidence="1" type="ORF">IW261DRAFT_1425694</name>
</gene>
<dbReference type="Proteomes" id="UP001175227">
    <property type="component" value="Unassembled WGS sequence"/>
</dbReference>
<name>A0AA39NS53_9AGAR</name>
<evidence type="ECO:0000313" key="1">
    <source>
        <dbReference type="EMBL" id="KAK0470859.1"/>
    </source>
</evidence>